<reference evidence="1 2" key="1">
    <citation type="submission" date="2016-05" db="EMBL/GenBank/DDBJ databases">
        <title>Comparative analysis of secretome profiles of manganese(II)-oxidizing ascomycete fungi.</title>
        <authorList>
            <consortium name="DOE Joint Genome Institute"/>
            <person name="Zeiner C.A."/>
            <person name="Purvine S.O."/>
            <person name="Zink E.M."/>
            <person name="Wu S."/>
            <person name="Pasa-Tolic L."/>
            <person name="Chaput D.L."/>
            <person name="Haridas S."/>
            <person name="Grigoriev I.V."/>
            <person name="Santelli C.M."/>
            <person name="Hansel C.M."/>
        </authorList>
    </citation>
    <scope>NUCLEOTIDE SEQUENCE [LARGE SCALE GENOMIC DNA]</scope>
    <source>
        <strain evidence="1 2">AP3s5-JAC2a</strain>
    </source>
</reference>
<dbReference type="Proteomes" id="UP000077069">
    <property type="component" value="Unassembled WGS sequence"/>
</dbReference>
<evidence type="ECO:0000313" key="2">
    <source>
        <dbReference type="Proteomes" id="UP000077069"/>
    </source>
</evidence>
<protein>
    <submittedName>
        <fullName evidence="1">Uncharacterized protein</fullName>
    </submittedName>
</protein>
<keyword evidence="2" id="KW-1185">Reference proteome</keyword>
<proteinExistence type="predicted"/>
<sequence>MALLPPSDSVFVATFNEEDPRVNTPAESLFLLNDFVGLVLGLKSLEGADIDRFRHLVSAPLVQGVVSCLRRSGISKNEVEQGEL</sequence>
<accession>A0A177CIG0</accession>
<organism evidence="1 2">
    <name type="scientific">Paraphaeosphaeria sporulosa</name>
    <dbReference type="NCBI Taxonomy" id="1460663"/>
    <lineage>
        <taxon>Eukaryota</taxon>
        <taxon>Fungi</taxon>
        <taxon>Dikarya</taxon>
        <taxon>Ascomycota</taxon>
        <taxon>Pezizomycotina</taxon>
        <taxon>Dothideomycetes</taxon>
        <taxon>Pleosporomycetidae</taxon>
        <taxon>Pleosporales</taxon>
        <taxon>Massarineae</taxon>
        <taxon>Didymosphaeriaceae</taxon>
        <taxon>Paraphaeosphaeria</taxon>
    </lineage>
</organism>
<dbReference type="RefSeq" id="XP_018037127.1">
    <property type="nucleotide sequence ID" value="XM_018178167.1"/>
</dbReference>
<dbReference type="InParanoid" id="A0A177CIG0"/>
<name>A0A177CIG0_9PLEO</name>
<dbReference type="GeneID" id="28761653"/>
<gene>
    <name evidence="1" type="ORF">CC84DRAFT_1163074</name>
</gene>
<evidence type="ECO:0000313" key="1">
    <source>
        <dbReference type="EMBL" id="OAG06762.1"/>
    </source>
</evidence>
<dbReference type="OrthoDB" id="1921208at2759"/>
<dbReference type="AlphaFoldDB" id="A0A177CIG0"/>
<dbReference type="EMBL" id="KV441551">
    <property type="protein sequence ID" value="OAG06762.1"/>
    <property type="molecule type" value="Genomic_DNA"/>
</dbReference>